<protein>
    <submittedName>
        <fullName evidence="1">Uncharacterized protein</fullName>
    </submittedName>
</protein>
<sequence length="114" mass="12981">MTYGAYLSDGLSILTKRPLITVAPAEAARSRRCRNKLGFRVDALRISGEEGDTSLVRVRFVSFLGSIMDMESGRLLTYVVEKWGNWIYSRSDRRYLKVVIQLKEADGYGRVEDL</sequence>
<name>A0ACB9IME9_9ASTR</name>
<evidence type="ECO:0000313" key="2">
    <source>
        <dbReference type="Proteomes" id="UP001056120"/>
    </source>
</evidence>
<keyword evidence="2" id="KW-1185">Reference proteome</keyword>
<organism evidence="1 2">
    <name type="scientific">Smallanthus sonchifolius</name>
    <dbReference type="NCBI Taxonomy" id="185202"/>
    <lineage>
        <taxon>Eukaryota</taxon>
        <taxon>Viridiplantae</taxon>
        <taxon>Streptophyta</taxon>
        <taxon>Embryophyta</taxon>
        <taxon>Tracheophyta</taxon>
        <taxon>Spermatophyta</taxon>
        <taxon>Magnoliopsida</taxon>
        <taxon>eudicotyledons</taxon>
        <taxon>Gunneridae</taxon>
        <taxon>Pentapetalae</taxon>
        <taxon>asterids</taxon>
        <taxon>campanulids</taxon>
        <taxon>Asterales</taxon>
        <taxon>Asteraceae</taxon>
        <taxon>Asteroideae</taxon>
        <taxon>Heliantheae alliance</taxon>
        <taxon>Millerieae</taxon>
        <taxon>Smallanthus</taxon>
    </lineage>
</organism>
<reference evidence="1 2" key="2">
    <citation type="journal article" date="2022" name="Mol. Ecol. Resour.">
        <title>The genomes of chicory, endive, great burdock and yacon provide insights into Asteraceae paleo-polyploidization history and plant inulin production.</title>
        <authorList>
            <person name="Fan W."/>
            <person name="Wang S."/>
            <person name="Wang H."/>
            <person name="Wang A."/>
            <person name="Jiang F."/>
            <person name="Liu H."/>
            <person name="Zhao H."/>
            <person name="Xu D."/>
            <person name="Zhang Y."/>
        </authorList>
    </citation>
    <scope>NUCLEOTIDE SEQUENCE [LARGE SCALE GENOMIC DNA]</scope>
    <source>
        <strain evidence="2">cv. Yunnan</strain>
        <tissue evidence="1">Leaves</tissue>
    </source>
</reference>
<evidence type="ECO:0000313" key="1">
    <source>
        <dbReference type="EMBL" id="KAI3808676.1"/>
    </source>
</evidence>
<comment type="caution">
    <text evidence="1">The sequence shown here is derived from an EMBL/GenBank/DDBJ whole genome shotgun (WGS) entry which is preliminary data.</text>
</comment>
<gene>
    <name evidence="1" type="ORF">L1987_24634</name>
</gene>
<reference evidence="2" key="1">
    <citation type="journal article" date="2022" name="Mol. Ecol. Resour.">
        <title>The genomes of chicory, endive, great burdock and yacon provide insights into Asteraceae palaeo-polyploidization history and plant inulin production.</title>
        <authorList>
            <person name="Fan W."/>
            <person name="Wang S."/>
            <person name="Wang H."/>
            <person name="Wang A."/>
            <person name="Jiang F."/>
            <person name="Liu H."/>
            <person name="Zhao H."/>
            <person name="Xu D."/>
            <person name="Zhang Y."/>
        </authorList>
    </citation>
    <scope>NUCLEOTIDE SEQUENCE [LARGE SCALE GENOMIC DNA]</scope>
    <source>
        <strain evidence="2">cv. Yunnan</strain>
    </source>
</reference>
<dbReference type="EMBL" id="CM042025">
    <property type="protein sequence ID" value="KAI3808676.1"/>
    <property type="molecule type" value="Genomic_DNA"/>
</dbReference>
<accession>A0ACB9IME9</accession>
<dbReference type="Proteomes" id="UP001056120">
    <property type="component" value="Linkage Group LG08"/>
</dbReference>
<proteinExistence type="predicted"/>